<feature type="compositionally biased region" description="Polar residues" evidence="1">
    <location>
        <begin position="1"/>
        <end position="12"/>
    </location>
</feature>
<evidence type="ECO:0000313" key="4">
    <source>
        <dbReference type="EMBL" id="ODV61889.1"/>
    </source>
</evidence>
<organism evidence="4 5">
    <name type="scientific">Ascoidea rubescens DSM 1968</name>
    <dbReference type="NCBI Taxonomy" id="1344418"/>
    <lineage>
        <taxon>Eukaryota</taxon>
        <taxon>Fungi</taxon>
        <taxon>Dikarya</taxon>
        <taxon>Ascomycota</taxon>
        <taxon>Saccharomycotina</taxon>
        <taxon>Saccharomycetes</taxon>
        <taxon>Ascoideaceae</taxon>
        <taxon>Ascoidea</taxon>
    </lineage>
</organism>
<dbReference type="STRING" id="1344418.A0A1D2VJW1"/>
<feature type="domain" description="Bul1 C-terminal" evidence="3">
    <location>
        <begin position="614"/>
        <end position="683"/>
    </location>
</feature>
<dbReference type="InterPro" id="IPR039634">
    <property type="entry name" value="Bul1-like"/>
</dbReference>
<sequence>MNNPPFSAENQVTTDSLLSPSTSDRSKCDDTVVHILPSFQMYETFIKSNSLNTVQLLSTALTPAVSNSSSSDLSNKNSIKSFQLENPPAYQPISTSSSTNISNFNNSLNSNSNPNPNFNAASNDLSTFFSLPTNTSNSFNDQTINESNNEINREPIDLFLDAKHDNLSTVLYDNIQNLSEKLNHKISIKMVVTKSSPSFHIPSIAQGFLKEFTTGDLIEGYVIIQNLSSNPIPFHNFYVSLEGTIYNFNSDMTYKKQILSMVDLSASWSFGSIISPNDDRILEPNTKYKKLFYFKVPNKLLDSACHHNYFYSNSHLNLPPSLGIECKEKEINRSLSMNKISGVSYFDHTPGSPYTLNDFSDFESAVCYSLNSRLICHINSDISSLSLNDFFISSKVEYNIRIIPSSKPSHNETLFINTNRFKNKSHHFNEQLQILENSISNQINNLERLSKLNNENCIDTASYTSLSTPVILNTQSSVNGNLSDRSPISGVSSDIFNERKKKNQLTSVADSAYNFGPAVGDLKNEWFDYQLTLKRHKTNNIFSGFFNHNTILSKKPSIDIVLQIKPPDYDLPYLCPELVLIKNPNLKAALNDYYSESNLKELDVFLTLNNIKPTQLKSQKFRNQDFQMPEITSVSLNLIAVTTKSSTSVPFDLPHGLFLNKNSYRRLINTFNTFDERINNLEKGLILEVDNSVIQIINCFKSLKYKEAFIPGLFDVLNSDQIRLNSWQKKSGNQLNDRSSWETQFKIQWRLRPNIKKTLVPDFQSCLISRFYFIRLSIVIDNAFFAHVQVPINVSSLGLD</sequence>
<proteinExistence type="predicted"/>
<feature type="domain" description="Bul1 N-terminal" evidence="2">
    <location>
        <begin position="22"/>
        <end position="273"/>
    </location>
</feature>
<dbReference type="EMBL" id="KV454478">
    <property type="protein sequence ID" value="ODV61889.1"/>
    <property type="molecule type" value="Genomic_DNA"/>
</dbReference>
<dbReference type="InterPro" id="IPR007519">
    <property type="entry name" value="Bul1_N"/>
</dbReference>
<keyword evidence="5" id="KW-1185">Reference proteome</keyword>
<dbReference type="OrthoDB" id="2283785at2759"/>
<dbReference type="PANTHER" id="PTHR31904">
    <property type="entry name" value="BYPASS OF STOP CODON PROTEIN 5-RELATED"/>
    <property type="match status" value="1"/>
</dbReference>
<dbReference type="Proteomes" id="UP000095038">
    <property type="component" value="Unassembled WGS sequence"/>
</dbReference>
<dbReference type="RefSeq" id="XP_020048196.1">
    <property type="nucleotide sequence ID" value="XM_020194897.1"/>
</dbReference>
<protein>
    <submittedName>
        <fullName evidence="4">Uncharacterized protein</fullName>
    </submittedName>
</protein>
<evidence type="ECO:0000313" key="5">
    <source>
        <dbReference type="Proteomes" id="UP000095038"/>
    </source>
</evidence>
<reference evidence="5" key="1">
    <citation type="submission" date="2016-05" db="EMBL/GenBank/DDBJ databases">
        <title>Comparative genomics of biotechnologically important yeasts.</title>
        <authorList>
            <consortium name="DOE Joint Genome Institute"/>
            <person name="Riley R."/>
            <person name="Haridas S."/>
            <person name="Wolfe K.H."/>
            <person name="Lopes M.R."/>
            <person name="Hittinger C.T."/>
            <person name="Goker M."/>
            <person name="Salamov A."/>
            <person name="Wisecaver J."/>
            <person name="Long T.M."/>
            <person name="Aerts A.L."/>
            <person name="Barry K."/>
            <person name="Choi C."/>
            <person name="Clum A."/>
            <person name="Coughlan A.Y."/>
            <person name="Deshpande S."/>
            <person name="Douglass A.P."/>
            <person name="Hanson S.J."/>
            <person name="Klenk H.-P."/>
            <person name="Labutti K."/>
            <person name="Lapidus A."/>
            <person name="Lindquist E."/>
            <person name="Lipzen A."/>
            <person name="Meier-Kolthoff J.P."/>
            <person name="Ohm R.A."/>
            <person name="Otillar R.P."/>
            <person name="Pangilinan J."/>
            <person name="Peng Y."/>
            <person name="Rokas A."/>
            <person name="Rosa C.A."/>
            <person name="Scheuner C."/>
            <person name="Sibirny A.A."/>
            <person name="Slot J.C."/>
            <person name="Stielow J.B."/>
            <person name="Sun H."/>
            <person name="Kurtzman C.P."/>
            <person name="Blackwell M."/>
            <person name="Grigoriev I.V."/>
            <person name="Jeffries T.W."/>
        </authorList>
    </citation>
    <scope>NUCLEOTIDE SEQUENCE [LARGE SCALE GENOMIC DNA]</scope>
    <source>
        <strain evidence="5">DSM 1968</strain>
    </source>
</reference>
<dbReference type="InterPro" id="IPR022794">
    <property type="entry name" value="Bul1_C"/>
</dbReference>
<dbReference type="Pfam" id="PF04426">
    <property type="entry name" value="Bul1_C"/>
    <property type="match status" value="2"/>
</dbReference>
<feature type="domain" description="Bul1 C-terminal" evidence="3">
    <location>
        <begin position="733"/>
        <end position="795"/>
    </location>
</feature>
<feature type="region of interest" description="Disordered" evidence="1">
    <location>
        <begin position="1"/>
        <end position="26"/>
    </location>
</feature>
<dbReference type="InParanoid" id="A0A1D2VJW1"/>
<feature type="compositionally biased region" description="Low complexity" evidence="1">
    <location>
        <begin position="13"/>
        <end position="23"/>
    </location>
</feature>
<dbReference type="AlphaFoldDB" id="A0A1D2VJW1"/>
<evidence type="ECO:0000259" key="3">
    <source>
        <dbReference type="Pfam" id="PF04426"/>
    </source>
</evidence>
<name>A0A1D2VJW1_9ASCO</name>
<accession>A0A1D2VJW1</accession>
<evidence type="ECO:0000259" key="2">
    <source>
        <dbReference type="Pfam" id="PF04425"/>
    </source>
</evidence>
<dbReference type="PANTHER" id="PTHR31904:SF1">
    <property type="entry name" value="BYPASS OF STOP CODON PROTEIN 5-RELATED"/>
    <property type="match status" value="1"/>
</dbReference>
<dbReference type="FunCoup" id="A0A1D2VJW1">
    <property type="interactions" value="420"/>
</dbReference>
<dbReference type="GeneID" id="30968533"/>
<dbReference type="Pfam" id="PF04425">
    <property type="entry name" value="Bul1_N"/>
    <property type="match status" value="1"/>
</dbReference>
<evidence type="ECO:0000256" key="1">
    <source>
        <dbReference type="SAM" id="MobiDB-lite"/>
    </source>
</evidence>
<gene>
    <name evidence="4" type="ORF">ASCRUDRAFT_85397</name>
</gene>